<feature type="transmembrane region" description="Helical" evidence="2">
    <location>
        <begin position="37"/>
        <end position="58"/>
    </location>
</feature>
<dbReference type="RefSeq" id="WP_015711744.1">
    <property type="nucleotide sequence ID" value="NC_015577.1"/>
</dbReference>
<protein>
    <submittedName>
        <fullName evidence="3">Uncharacterized protein</fullName>
    </submittedName>
</protein>
<evidence type="ECO:0000313" key="3">
    <source>
        <dbReference type="EMBL" id="AEF82254.1"/>
    </source>
</evidence>
<accession>F5YEU5</accession>
<reference evidence="3 4" key="2">
    <citation type="journal article" date="2011" name="ISME J.">
        <title>RNA-seq reveals cooperative metabolic interactions between two termite-gut spirochete species in co-culture.</title>
        <authorList>
            <person name="Rosenthal A.Z."/>
            <person name="Matson E.G."/>
            <person name="Eldar A."/>
            <person name="Leadbetter J.R."/>
        </authorList>
    </citation>
    <scope>NUCLEOTIDE SEQUENCE [LARGE SCALE GENOMIC DNA]</scope>
    <source>
        <strain evidence="4">ATCC BAA-888 / DSM 13862 / ZAS-9</strain>
    </source>
</reference>
<evidence type="ECO:0000256" key="1">
    <source>
        <dbReference type="SAM" id="MobiDB-lite"/>
    </source>
</evidence>
<evidence type="ECO:0000313" key="4">
    <source>
        <dbReference type="Proteomes" id="UP000009222"/>
    </source>
</evidence>
<feature type="transmembrane region" description="Helical" evidence="2">
    <location>
        <begin position="6"/>
        <end position="25"/>
    </location>
</feature>
<organism evidence="3 4">
    <name type="scientific">Leadbettera azotonutricia (strain ATCC BAA-888 / DSM 13862 / ZAS-9)</name>
    <name type="common">Treponema azotonutricium</name>
    <dbReference type="NCBI Taxonomy" id="545695"/>
    <lineage>
        <taxon>Bacteria</taxon>
        <taxon>Pseudomonadati</taxon>
        <taxon>Spirochaetota</taxon>
        <taxon>Spirochaetia</taxon>
        <taxon>Spirochaetales</taxon>
        <taxon>Breznakiellaceae</taxon>
        <taxon>Leadbettera</taxon>
    </lineage>
</organism>
<evidence type="ECO:0000256" key="2">
    <source>
        <dbReference type="SAM" id="Phobius"/>
    </source>
</evidence>
<feature type="region of interest" description="Disordered" evidence="1">
    <location>
        <begin position="87"/>
        <end position="114"/>
    </location>
</feature>
<proteinExistence type="predicted"/>
<feature type="compositionally biased region" description="Polar residues" evidence="1">
    <location>
        <begin position="141"/>
        <end position="150"/>
    </location>
</feature>
<feature type="region of interest" description="Disordered" evidence="1">
    <location>
        <begin position="140"/>
        <end position="239"/>
    </location>
</feature>
<dbReference type="EMBL" id="CP001841">
    <property type="protein sequence ID" value="AEF82254.1"/>
    <property type="molecule type" value="Genomic_DNA"/>
</dbReference>
<dbReference type="InParanoid" id="F5YEU5"/>
<sequence length="239" mass="24869">MFDVKAGAIAAGAAFFISLLVGVFSHAAFPAILLRPLLFAVLFFIISALINMLVSRFLPELLDSHDSGEDLDYPGSRVDISEAGFPGQASVPSAPAIPSNYAQPDDSEDNLGNITDLAKNLPAAPRQRNNASLEFPGLDQEAQNSYNDNGISEAFRGPGASELGSASGTGDPVDALPDLDSLAGAFLPQSGEDGGETVDYSTPSPAKKPSASSKGQKMEGDFNPKDLAAGIRTILKKEG</sequence>
<reference evidence="4" key="1">
    <citation type="submission" date="2009-12" db="EMBL/GenBank/DDBJ databases">
        <title>Complete sequence of Treponema azotonutricium strain ZAS-9.</title>
        <authorList>
            <person name="Tetu S.G."/>
            <person name="Matson E."/>
            <person name="Ren Q."/>
            <person name="Seshadri R."/>
            <person name="Elbourne L."/>
            <person name="Hassan K.A."/>
            <person name="Durkin A."/>
            <person name="Radune D."/>
            <person name="Mohamoud Y."/>
            <person name="Shay R."/>
            <person name="Jin S."/>
            <person name="Zhang X."/>
            <person name="Lucey K."/>
            <person name="Ballor N.R."/>
            <person name="Ottesen E."/>
            <person name="Rosenthal R."/>
            <person name="Allen A."/>
            <person name="Leadbetter J.R."/>
            <person name="Paulsen I.T."/>
        </authorList>
    </citation>
    <scope>NUCLEOTIDE SEQUENCE [LARGE SCALE GENOMIC DNA]</scope>
    <source>
        <strain evidence="4">ATCC BAA-888 / DSM 13862 / ZAS-9</strain>
    </source>
</reference>
<keyword evidence="2" id="KW-0812">Transmembrane</keyword>
<keyword evidence="2" id="KW-0472">Membrane</keyword>
<dbReference type="KEGG" id="taz:TREAZ_0181"/>
<gene>
    <name evidence="3" type="ordered locus">TREAZ_0181</name>
</gene>
<dbReference type="AlphaFoldDB" id="F5YEU5"/>
<feature type="compositionally biased region" description="Low complexity" evidence="1">
    <location>
        <begin position="203"/>
        <end position="214"/>
    </location>
</feature>
<dbReference type="STRING" id="545695.TREAZ_0181"/>
<name>F5YEU5_LEAAZ</name>
<keyword evidence="2" id="KW-1133">Transmembrane helix</keyword>
<dbReference type="Proteomes" id="UP000009222">
    <property type="component" value="Chromosome"/>
</dbReference>
<dbReference type="HOGENOM" id="CLU_1160683_0_0_12"/>
<keyword evidence="4" id="KW-1185">Reference proteome</keyword>